<dbReference type="InterPro" id="IPR000304">
    <property type="entry name" value="Pyrroline-COOH_reductase"/>
</dbReference>
<keyword evidence="2 5" id="KW-0521">NADP</keyword>
<comment type="caution">
    <text evidence="11">The sequence shown here is derived from an EMBL/GenBank/DDBJ whole genome shotgun (WGS) entry which is preliminary data.</text>
</comment>
<comment type="catalytic activity">
    <reaction evidence="5 8">
        <text>L-proline + NADP(+) = (S)-1-pyrroline-5-carboxylate + NADPH + 2 H(+)</text>
        <dbReference type="Rhea" id="RHEA:14109"/>
        <dbReference type="ChEBI" id="CHEBI:15378"/>
        <dbReference type="ChEBI" id="CHEBI:17388"/>
        <dbReference type="ChEBI" id="CHEBI:57783"/>
        <dbReference type="ChEBI" id="CHEBI:58349"/>
        <dbReference type="ChEBI" id="CHEBI:60039"/>
        <dbReference type="EC" id="1.5.1.2"/>
    </reaction>
</comment>
<dbReference type="EMBL" id="PGFH01000002">
    <property type="protein sequence ID" value="PJJ78313.1"/>
    <property type="molecule type" value="Genomic_DNA"/>
</dbReference>
<keyword evidence="5 8" id="KW-0028">Amino-acid biosynthesis</keyword>
<dbReference type="HAMAP" id="MF_01925">
    <property type="entry name" value="P5C_reductase"/>
    <property type="match status" value="1"/>
</dbReference>
<dbReference type="PROSITE" id="PS00521">
    <property type="entry name" value="P5CR"/>
    <property type="match status" value="1"/>
</dbReference>
<evidence type="ECO:0000256" key="1">
    <source>
        <dbReference type="ARBA" id="ARBA00005525"/>
    </source>
</evidence>
<keyword evidence="5 8" id="KW-0641">Proline biosynthesis</keyword>
<evidence type="ECO:0000256" key="7">
    <source>
        <dbReference type="PIRSR" id="PIRSR000193-1"/>
    </source>
</evidence>
<dbReference type="GO" id="GO:0005737">
    <property type="term" value="C:cytoplasm"/>
    <property type="evidence" value="ECO:0007669"/>
    <property type="project" value="UniProtKB-SubCell"/>
</dbReference>
<dbReference type="PANTHER" id="PTHR11645">
    <property type="entry name" value="PYRROLINE-5-CARBOXYLATE REDUCTASE"/>
    <property type="match status" value="1"/>
</dbReference>
<evidence type="ECO:0000256" key="6">
    <source>
        <dbReference type="NCBIfam" id="TIGR00112"/>
    </source>
</evidence>
<dbReference type="UniPathway" id="UPA00098">
    <property type="reaction ID" value="UER00361"/>
</dbReference>
<dbReference type="RefSeq" id="WP_100389368.1">
    <property type="nucleotide sequence ID" value="NZ_BMZU01000002.1"/>
</dbReference>
<evidence type="ECO:0000256" key="2">
    <source>
        <dbReference type="ARBA" id="ARBA00022857"/>
    </source>
</evidence>
<dbReference type="Gene3D" id="3.40.50.720">
    <property type="entry name" value="NAD(P)-binding Rossmann-like Domain"/>
    <property type="match status" value="1"/>
</dbReference>
<dbReference type="FunFam" id="1.10.3730.10:FF:000001">
    <property type="entry name" value="Pyrroline-5-carboxylate reductase"/>
    <property type="match status" value="1"/>
</dbReference>
<protein>
    <recommendedName>
        <fullName evidence="5 6">Pyrroline-5-carboxylate reductase</fullName>
        <shortName evidence="5">P5C reductase</shortName>
        <shortName evidence="5">P5CR</shortName>
        <ecNumber evidence="5 6">1.5.1.2</ecNumber>
    </recommendedName>
    <alternativeName>
        <fullName evidence="5">PCA reductase</fullName>
    </alternativeName>
</protein>
<proteinExistence type="inferred from homology"/>
<dbReference type="Proteomes" id="UP000231742">
    <property type="component" value="Unassembled WGS sequence"/>
</dbReference>
<dbReference type="SUPFAM" id="SSF51735">
    <property type="entry name" value="NAD(P)-binding Rossmann-fold domains"/>
    <property type="match status" value="1"/>
</dbReference>
<evidence type="ECO:0000259" key="9">
    <source>
        <dbReference type="Pfam" id="PF03807"/>
    </source>
</evidence>
<gene>
    <name evidence="5" type="primary">proC</name>
    <name evidence="11" type="ORF">CLV85_1880</name>
</gene>
<evidence type="ECO:0000313" key="12">
    <source>
        <dbReference type="Proteomes" id="UP000231742"/>
    </source>
</evidence>
<feature type="binding site" evidence="7">
    <location>
        <position position="65"/>
    </location>
    <ligand>
        <name>NADPH</name>
        <dbReference type="ChEBI" id="CHEBI:57783"/>
    </ligand>
</feature>
<feature type="domain" description="Pyrroline-5-carboxylate reductase catalytic N-terminal" evidence="9">
    <location>
        <begin position="8"/>
        <end position="107"/>
    </location>
</feature>
<comment type="function">
    <text evidence="4 5">Catalyzes the reduction of 1-pyrroline-5-carboxylate (PCA) to L-proline.</text>
</comment>
<comment type="similarity">
    <text evidence="1 5 8">Belongs to the pyrroline-5-carboxylate reductase family.</text>
</comment>
<evidence type="ECO:0000259" key="10">
    <source>
        <dbReference type="Pfam" id="PF14748"/>
    </source>
</evidence>
<feature type="domain" description="Pyrroline-5-carboxylate reductase dimerisation" evidence="10">
    <location>
        <begin position="168"/>
        <end position="272"/>
    </location>
</feature>
<keyword evidence="3 5" id="KW-0560">Oxidoreductase</keyword>
<dbReference type="Pfam" id="PF03807">
    <property type="entry name" value="F420_oxidored"/>
    <property type="match status" value="1"/>
</dbReference>
<dbReference type="NCBIfam" id="TIGR00112">
    <property type="entry name" value="proC"/>
    <property type="match status" value="1"/>
</dbReference>
<dbReference type="GO" id="GO:0004735">
    <property type="term" value="F:pyrroline-5-carboxylate reductase activity"/>
    <property type="evidence" value="ECO:0007669"/>
    <property type="project" value="UniProtKB-UniRule"/>
</dbReference>
<dbReference type="InterPro" id="IPR053790">
    <property type="entry name" value="P5CR-like_CS"/>
</dbReference>
<keyword evidence="12" id="KW-1185">Reference proteome</keyword>
<evidence type="ECO:0000256" key="8">
    <source>
        <dbReference type="RuleBase" id="RU003903"/>
    </source>
</evidence>
<dbReference type="InterPro" id="IPR028939">
    <property type="entry name" value="P5C_Rdtase_cat_N"/>
</dbReference>
<organism evidence="11 12">
    <name type="scientific">Salinibacterium amurskyense</name>
    <dbReference type="NCBI Taxonomy" id="205941"/>
    <lineage>
        <taxon>Bacteria</taxon>
        <taxon>Bacillati</taxon>
        <taxon>Actinomycetota</taxon>
        <taxon>Actinomycetes</taxon>
        <taxon>Micrococcales</taxon>
        <taxon>Microbacteriaceae</taxon>
        <taxon>Salinibacterium</taxon>
    </lineage>
</organism>
<dbReference type="InterPro" id="IPR029036">
    <property type="entry name" value="P5CR_dimer"/>
</dbReference>
<evidence type="ECO:0000256" key="3">
    <source>
        <dbReference type="ARBA" id="ARBA00023002"/>
    </source>
</evidence>
<dbReference type="PANTHER" id="PTHR11645:SF0">
    <property type="entry name" value="PYRROLINE-5-CARBOXYLATE REDUCTASE 3"/>
    <property type="match status" value="1"/>
</dbReference>
<evidence type="ECO:0000256" key="4">
    <source>
        <dbReference type="ARBA" id="ARBA00058118"/>
    </source>
</evidence>
<comment type="catalytic activity">
    <reaction evidence="5">
        <text>L-proline + NAD(+) = (S)-1-pyrroline-5-carboxylate + NADH + 2 H(+)</text>
        <dbReference type="Rhea" id="RHEA:14105"/>
        <dbReference type="ChEBI" id="CHEBI:15378"/>
        <dbReference type="ChEBI" id="CHEBI:17388"/>
        <dbReference type="ChEBI" id="CHEBI:57540"/>
        <dbReference type="ChEBI" id="CHEBI:57945"/>
        <dbReference type="ChEBI" id="CHEBI:60039"/>
        <dbReference type="EC" id="1.5.1.2"/>
    </reaction>
</comment>
<keyword evidence="5" id="KW-0963">Cytoplasm</keyword>
<dbReference type="GO" id="GO:0055129">
    <property type="term" value="P:L-proline biosynthetic process"/>
    <property type="evidence" value="ECO:0007669"/>
    <property type="project" value="UniProtKB-UniRule"/>
</dbReference>
<accession>A0A2M9D2N3</accession>
<dbReference type="Gene3D" id="1.10.3730.10">
    <property type="entry name" value="ProC C-terminal domain-like"/>
    <property type="match status" value="1"/>
</dbReference>
<sequence>MTTSLPSIAIVGAGSMGGAILSGLLDPSVTVSGGIRVTNRTEAKAAAVRSDGVESFALENTPDGNARAVKGAKVVMLGVKPAMIPDTLAELKPFLEPDAIVISVAAGVTTARMEAIVDNVVLRAMPNTPAIVGKAVTGVSAGSRATEDDLAIGRAVFETVGTVIETPESQIDALSTISGSGPAYVFLILEEFARTAEDMGFTPEQALTLVAGTFEGSLALLASSDSSPAQLRKQVTSPKGTTERAVEQLQAADLKAIFDRATAAALARAKELAAG</sequence>
<evidence type="ECO:0000313" key="11">
    <source>
        <dbReference type="EMBL" id="PJJ78313.1"/>
    </source>
</evidence>
<reference evidence="11 12" key="1">
    <citation type="submission" date="2017-11" db="EMBL/GenBank/DDBJ databases">
        <title>Genomic Encyclopedia of Archaeal and Bacterial Type Strains, Phase II (KMG-II): From Individual Species to Whole Genera.</title>
        <authorList>
            <person name="Goeker M."/>
        </authorList>
    </citation>
    <scope>NUCLEOTIDE SEQUENCE [LARGE SCALE GENOMIC DNA]</scope>
    <source>
        <strain evidence="11 12">DSM 16400</strain>
    </source>
</reference>
<dbReference type="SUPFAM" id="SSF48179">
    <property type="entry name" value="6-phosphogluconate dehydrogenase C-terminal domain-like"/>
    <property type="match status" value="1"/>
</dbReference>
<dbReference type="OrthoDB" id="9805754at2"/>
<comment type="pathway">
    <text evidence="5 8">Amino-acid biosynthesis; L-proline biosynthesis; L-proline from L-glutamate 5-semialdehyde: step 1/1.</text>
</comment>
<dbReference type="InterPro" id="IPR036291">
    <property type="entry name" value="NAD(P)-bd_dom_sf"/>
</dbReference>
<dbReference type="EC" id="1.5.1.2" evidence="5 6"/>
<name>A0A2M9D2N3_9MICO</name>
<evidence type="ECO:0000256" key="5">
    <source>
        <dbReference type="HAMAP-Rule" id="MF_01925"/>
    </source>
</evidence>
<comment type="subcellular location">
    <subcellularLocation>
        <location evidence="5">Cytoplasm</location>
    </subcellularLocation>
</comment>
<dbReference type="PIRSF" id="PIRSF000193">
    <property type="entry name" value="Pyrrol-5-carb_rd"/>
    <property type="match status" value="1"/>
</dbReference>
<dbReference type="AlphaFoldDB" id="A0A2M9D2N3"/>
<dbReference type="InterPro" id="IPR008927">
    <property type="entry name" value="6-PGluconate_DH-like_C_sf"/>
</dbReference>
<dbReference type="Pfam" id="PF14748">
    <property type="entry name" value="P5CR_dimer"/>
    <property type="match status" value="1"/>
</dbReference>